<sequence>MTEPENFDDELFADLYNDDEPAGKARAPEADQYSAVQPAAETNNENVEDDGQQQDHNNNGGEMKYDEEEEDDDDEIDFNLGNGPSTAVAHHEPHDNHERQENDDEKPTYNAPAAPIMHTKGPNAKEDGPPHGGIALLDMIDDPGCKERGGWERGYGLDRLEGKGQTGAQGLGLGVGYEGLFMAGSIWATFESMWETRNASARTMLAAWANSGSCWRRDLVQDLAAISAAPRRQLAASLTIGKKSTRQEQEISSAKQSYLALCAASFTLVGTAVACSTFDTATSLSNKIAFQIAKVPDQDQFWVPYCGRLKLSPWPDFISLGLSDSDTDSDSDNDKSPGPRNTSPSSPITSISRDFRSNDRADLRVDVSQHKTMENTTPDHGDNFGENTRKMFIGGLNWETTDQSLRDYFSQFGEVLECTVMRDGATGRSRGFGFLTFKDPKTVNIVMVKEHYLDGKIIDPKRAIPRDEQEKTSKIFVGGVSQETTDHEFREYFAQFGRVVDATLMMDKDTGRPRGFGFVTFESEAGVDACLATPLEIHGKPIEVKKAQPRGNLRDEEDAARRGGAGAINKFNRKGQGMGNGMDEGSAGGQAGGMGMGGMGPGTAGMSGQVMAQYLQRMQQAMAMFQQQMMMNRNMNPAMSQMLYMQQMQQMQQMMAQQQGGRGGSAMPSGMANMNPAMMQQQMQQMQQMMNQAGGGGGPGPGGPQGMSPGGMSPSGEDHGAGAAVVAGGGGGGGGGPNRAGYNAFEQQQQFEQQQGPGQGQGRRGGRGGGGGGDMHQQAYNQGAYMGGGGPGGPTSWEGMYDDVPQPIMAQGGGGGFGQGGGGGRGYHKGGRGGGHQQQMPQGPVDPNNAPPANAPTGPKNAGRPGANYRGGGRGGNRGFHPYARS</sequence>
<dbReference type="CDD" id="cd12330">
    <property type="entry name" value="RRM2_Hrp1p"/>
    <property type="match status" value="1"/>
</dbReference>
<evidence type="ECO:0000256" key="4">
    <source>
        <dbReference type="SAM" id="MobiDB-lite"/>
    </source>
</evidence>
<name>Q2GY55_CHAGB</name>
<dbReference type="eggNOG" id="KOG4205">
    <property type="taxonomic scope" value="Eukaryota"/>
</dbReference>
<dbReference type="InterPro" id="IPR035979">
    <property type="entry name" value="RBD_domain_sf"/>
</dbReference>
<dbReference type="Pfam" id="PF00076">
    <property type="entry name" value="RRM_1"/>
    <property type="match status" value="2"/>
</dbReference>
<evidence type="ECO:0000256" key="1">
    <source>
        <dbReference type="ARBA" id="ARBA00022737"/>
    </source>
</evidence>
<dbReference type="VEuPathDB" id="FungiDB:CHGG_07099"/>
<reference evidence="7" key="1">
    <citation type="journal article" date="2015" name="Genome Announc.">
        <title>Draft genome sequence of the cellulolytic fungus Chaetomium globosum.</title>
        <authorList>
            <person name="Cuomo C.A."/>
            <person name="Untereiner W.A."/>
            <person name="Ma L.-J."/>
            <person name="Grabherr M."/>
            <person name="Birren B.W."/>
        </authorList>
    </citation>
    <scope>NUCLEOTIDE SEQUENCE [LARGE SCALE GENOMIC DNA]</scope>
    <source>
        <strain evidence="7">ATCC 6205 / CBS 148.51 / DSM 1962 / NBRC 6347 / NRRL 1970</strain>
    </source>
</reference>
<dbReference type="SUPFAM" id="SSF54928">
    <property type="entry name" value="RNA-binding domain, RBD"/>
    <property type="match status" value="2"/>
</dbReference>
<dbReference type="FunFam" id="3.30.70.330:FF:000025">
    <property type="entry name" value="RNA-binding protein Musashi homolog 2 isoform X1"/>
    <property type="match status" value="1"/>
</dbReference>
<protein>
    <recommendedName>
        <fullName evidence="5">RRM domain-containing protein</fullName>
    </recommendedName>
</protein>
<organism evidence="6 7">
    <name type="scientific">Chaetomium globosum (strain ATCC 6205 / CBS 148.51 / DSM 1962 / NBRC 6347 / NRRL 1970)</name>
    <name type="common">Soil fungus</name>
    <dbReference type="NCBI Taxonomy" id="306901"/>
    <lineage>
        <taxon>Eukaryota</taxon>
        <taxon>Fungi</taxon>
        <taxon>Dikarya</taxon>
        <taxon>Ascomycota</taxon>
        <taxon>Pezizomycotina</taxon>
        <taxon>Sordariomycetes</taxon>
        <taxon>Sordariomycetidae</taxon>
        <taxon>Sordariales</taxon>
        <taxon>Chaetomiaceae</taxon>
        <taxon>Chaetomium</taxon>
    </lineage>
</organism>
<dbReference type="EMBL" id="CH408033">
    <property type="protein sequence ID" value="EAQ85846.1"/>
    <property type="molecule type" value="Genomic_DNA"/>
</dbReference>
<dbReference type="OrthoDB" id="1875751at2759"/>
<feature type="compositionally biased region" description="Low complexity" evidence="4">
    <location>
        <begin position="837"/>
        <end position="848"/>
    </location>
</feature>
<feature type="compositionally biased region" description="Acidic residues" evidence="4">
    <location>
        <begin position="65"/>
        <end position="77"/>
    </location>
</feature>
<dbReference type="HOGENOM" id="CLU_012062_0_0_1"/>
<dbReference type="PANTHER" id="PTHR48032:SF6">
    <property type="entry name" value="RNA-BINDING (RRM_RBD_RNP MOTIFS) FAMILY PROTEIN"/>
    <property type="match status" value="1"/>
</dbReference>
<feature type="compositionally biased region" description="Basic and acidic residues" evidence="4">
    <location>
        <begin position="89"/>
        <end position="100"/>
    </location>
</feature>
<dbReference type="GO" id="GO:0003729">
    <property type="term" value="F:mRNA binding"/>
    <property type="evidence" value="ECO:0007669"/>
    <property type="project" value="TreeGrafter"/>
</dbReference>
<keyword evidence="2 3" id="KW-0694">RNA-binding</keyword>
<feature type="compositionally biased region" description="Low complexity" evidence="4">
    <location>
        <begin position="710"/>
        <end position="726"/>
    </location>
</feature>
<feature type="compositionally biased region" description="Gly residues" evidence="4">
    <location>
        <begin position="727"/>
        <end position="738"/>
    </location>
</feature>
<feature type="compositionally biased region" description="Gly residues" evidence="4">
    <location>
        <begin position="811"/>
        <end position="825"/>
    </location>
</feature>
<dbReference type="SMR" id="Q2GY55"/>
<feature type="domain" description="RRM" evidence="5">
    <location>
        <begin position="473"/>
        <end position="549"/>
    </location>
</feature>
<feature type="compositionally biased region" description="Gly residues" evidence="4">
    <location>
        <begin position="869"/>
        <end position="878"/>
    </location>
</feature>
<feature type="region of interest" description="Disordered" evidence="4">
    <location>
        <begin position="690"/>
        <end position="886"/>
    </location>
</feature>
<feature type="compositionally biased region" description="Low complexity" evidence="4">
    <location>
        <begin position="855"/>
        <end position="868"/>
    </location>
</feature>
<evidence type="ECO:0000259" key="5">
    <source>
        <dbReference type="PROSITE" id="PS50102"/>
    </source>
</evidence>
<evidence type="ECO:0000256" key="2">
    <source>
        <dbReference type="ARBA" id="ARBA00022884"/>
    </source>
</evidence>
<dbReference type="InterPro" id="IPR034156">
    <property type="entry name" value="Hrp1_RRM1"/>
</dbReference>
<keyword evidence="7" id="KW-1185">Reference proteome</keyword>
<gene>
    <name evidence="6" type="ORF">CHGG_07099</name>
</gene>
<dbReference type="InterPro" id="IPR000504">
    <property type="entry name" value="RRM_dom"/>
</dbReference>
<evidence type="ECO:0000256" key="3">
    <source>
        <dbReference type="PROSITE-ProRule" id="PRU00176"/>
    </source>
</evidence>
<evidence type="ECO:0000313" key="7">
    <source>
        <dbReference type="Proteomes" id="UP000001056"/>
    </source>
</evidence>
<proteinExistence type="predicted"/>
<feature type="compositionally biased region" description="Gly residues" evidence="4">
    <location>
        <begin position="757"/>
        <end position="774"/>
    </location>
</feature>
<dbReference type="Proteomes" id="UP000001056">
    <property type="component" value="Unassembled WGS sequence"/>
</dbReference>
<feature type="compositionally biased region" description="Gly residues" evidence="4">
    <location>
        <begin position="693"/>
        <end position="709"/>
    </location>
</feature>
<feature type="region of interest" description="Disordered" evidence="4">
    <location>
        <begin position="367"/>
        <end position="386"/>
    </location>
</feature>
<feature type="compositionally biased region" description="Gly residues" evidence="4">
    <location>
        <begin position="576"/>
        <end position="600"/>
    </location>
</feature>
<feature type="compositionally biased region" description="Acidic residues" evidence="4">
    <location>
        <begin position="1"/>
        <end position="20"/>
    </location>
</feature>
<dbReference type="PROSITE" id="PS50102">
    <property type="entry name" value="RRM"/>
    <property type="match status" value="2"/>
</dbReference>
<dbReference type="GeneID" id="4393236"/>
<dbReference type="FunFam" id="3.30.70.330:FF:000466">
    <property type="entry name" value="Heterogeneous nuclear ribonucleoprotein HRP1"/>
    <property type="match status" value="1"/>
</dbReference>
<keyword evidence="1" id="KW-0677">Repeat</keyword>
<feature type="compositionally biased region" description="Low complexity" evidence="4">
    <location>
        <begin position="747"/>
        <end position="756"/>
    </location>
</feature>
<feature type="compositionally biased region" description="Low complexity" evidence="4">
    <location>
        <begin position="342"/>
        <end position="352"/>
    </location>
</feature>
<feature type="region of interest" description="Disordered" evidence="4">
    <location>
        <begin position="1"/>
        <end position="131"/>
    </location>
</feature>
<dbReference type="Gene3D" id="3.30.70.330">
    <property type="match status" value="2"/>
</dbReference>
<feature type="region of interest" description="Disordered" evidence="4">
    <location>
        <begin position="548"/>
        <end position="600"/>
    </location>
</feature>
<dbReference type="InterPro" id="IPR012677">
    <property type="entry name" value="Nucleotide-bd_a/b_plait_sf"/>
</dbReference>
<dbReference type="AlphaFoldDB" id="Q2GY55"/>
<feature type="domain" description="RRM" evidence="5">
    <location>
        <begin position="389"/>
        <end position="471"/>
    </location>
</feature>
<dbReference type="STRING" id="306901.Q2GY55"/>
<evidence type="ECO:0000313" key="6">
    <source>
        <dbReference type="EMBL" id="EAQ85846.1"/>
    </source>
</evidence>
<dbReference type="CDD" id="cd12577">
    <property type="entry name" value="RRM1_Hrp1p"/>
    <property type="match status" value="1"/>
</dbReference>
<dbReference type="SMART" id="SM00360">
    <property type="entry name" value="RRM"/>
    <property type="match status" value="2"/>
</dbReference>
<dbReference type="GO" id="GO:0006417">
    <property type="term" value="P:regulation of translation"/>
    <property type="evidence" value="ECO:0007669"/>
    <property type="project" value="TreeGrafter"/>
</dbReference>
<feature type="region of interest" description="Disordered" evidence="4">
    <location>
        <begin position="323"/>
        <end position="353"/>
    </location>
</feature>
<dbReference type="InParanoid" id="Q2GY55"/>
<dbReference type="RefSeq" id="XP_001224755.1">
    <property type="nucleotide sequence ID" value="XM_001224754.1"/>
</dbReference>
<dbReference type="PANTHER" id="PTHR48032">
    <property type="entry name" value="RNA-BINDING PROTEIN MUSASHI HOMOLOG RBP6"/>
    <property type="match status" value="1"/>
</dbReference>
<accession>Q2GY55</accession>